<protein>
    <submittedName>
        <fullName evidence="1">Uncharacterized protein</fullName>
    </submittedName>
</protein>
<comment type="caution">
    <text evidence="1">The sequence shown here is derived from an EMBL/GenBank/DDBJ whole genome shotgun (WGS) entry which is preliminary data.</text>
</comment>
<evidence type="ECO:0000313" key="1">
    <source>
        <dbReference type="EMBL" id="KAK9138261.1"/>
    </source>
</evidence>
<dbReference type="Proteomes" id="UP001417504">
    <property type="component" value="Unassembled WGS sequence"/>
</dbReference>
<reference evidence="1 2" key="1">
    <citation type="submission" date="2024-01" db="EMBL/GenBank/DDBJ databases">
        <title>Genome assemblies of Stephania.</title>
        <authorList>
            <person name="Yang L."/>
        </authorList>
    </citation>
    <scope>NUCLEOTIDE SEQUENCE [LARGE SCALE GENOMIC DNA]</scope>
    <source>
        <strain evidence="1">QJT</strain>
        <tissue evidence="1">Leaf</tissue>
    </source>
</reference>
<dbReference type="EMBL" id="JBBNAE010000003">
    <property type="protein sequence ID" value="KAK9138261.1"/>
    <property type="molecule type" value="Genomic_DNA"/>
</dbReference>
<proteinExistence type="predicted"/>
<sequence>MHVHETRGVASFAFLCTEDDKSFQKMDDSEGYCWKSVRLIIKTNTAPLGRWDDTIPEDLIRAAYDEACGHKVHALMHKLKKKRVQPVYVIDEAWRRYLECLESEDFLAESSQATANRNT</sequence>
<accession>A0AAP0JQC9</accession>
<name>A0AAP0JQC9_9MAGN</name>
<keyword evidence="2" id="KW-1185">Reference proteome</keyword>
<dbReference type="AlphaFoldDB" id="A0AAP0JQC9"/>
<gene>
    <name evidence="1" type="ORF">Sjap_008855</name>
</gene>
<evidence type="ECO:0000313" key="2">
    <source>
        <dbReference type="Proteomes" id="UP001417504"/>
    </source>
</evidence>
<organism evidence="1 2">
    <name type="scientific">Stephania japonica</name>
    <dbReference type="NCBI Taxonomy" id="461633"/>
    <lineage>
        <taxon>Eukaryota</taxon>
        <taxon>Viridiplantae</taxon>
        <taxon>Streptophyta</taxon>
        <taxon>Embryophyta</taxon>
        <taxon>Tracheophyta</taxon>
        <taxon>Spermatophyta</taxon>
        <taxon>Magnoliopsida</taxon>
        <taxon>Ranunculales</taxon>
        <taxon>Menispermaceae</taxon>
        <taxon>Menispermoideae</taxon>
        <taxon>Cissampelideae</taxon>
        <taxon>Stephania</taxon>
    </lineage>
</organism>